<dbReference type="PROSITE" id="PS51819">
    <property type="entry name" value="VOC"/>
    <property type="match status" value="1"/>
</dbReference>
<dbReference type="SUPFAM" id="SSF54593">
    <property type="entry name" value="Glyoxalase/Bleomycin resistance protein/Dihydroxybiphenyl dioxygenase"/>
    <property type="match status" value="2"/>
</dbReference>
<dbReference type="PANTHER" id="PTHR35908:SF1">
    <property type="entry name" value="CONSERVED PROTEIN"/>
    <property type="match status" value="1"/>
</dbReference>
<proteinExistence type="predicted"/>
<reference evidence="2" key="1">
    <citation type="submission" date="2021-03" db="EMBL/GenBank/DDBJ databases">
        <title>Microbacterium sp. nov., a novel actinobacterium isolated from cow dung.</title>
        <authorList>
            <person name="Zhang L."/>
        </authorList>
    </citation>
    <scope>NUCLEOTIDE SEQUENCE</scope>
    <source>
        <strain evidence="2">NEAU-LLB</strain>
    </source>
</reference>
<organism evidence="2 3">
    <name type="scientific">Microbacterium stercoris</name>
    <dbReference type="NCBI Taxonomy" id="2820289"/>
    <lineage>
        <taxon>Bacteria</taxon>
        <taxon>Bacillati</taxon>
        <taxon>Actinomycetota</taxon>
        <taxon>Actinomycetes</taxon>
        <taxon>Micrococcales</taxon>
        <taxon>Microbacteriaceae</taxon>
        <taxon>Microbacterium</taxon>
    </lineage>
</organism>
<dbReference type="InterPro" id="IPR041581">
    <property type="entry name" value="Glyoxalase_6"/>
</dbReference>
<dbReference type="InterPro" id="IPR037523">
    <property type="entry name" value="VOC_core"/>
</dbReference>
<dbReference type="Gene3D" id="3.10.180.10">
    <property type="entry name" value="2,3-Dihydroxybiphenyl 1,2-Dioxygenase, domain 1"/>
    <property type="match status" value="2"/>
</dbReference>
<sequence length="231" mass="24476">MSLRLAAVSFEVADARTAGCFWAGLLGRTAVDEPGGVRVPGSSTQVGLRFVESAARDAAPDRLHLHVTSATVEDQRRALETALRLGGRLRGAHPPAPGRILYLSDPAGYDLCLIEPGNRYLEHCGPLGEVTCDGSRAGGAFWRDALGWSVVWDEGEQLAIQSPGGGTKIAWDGEDSPDDLGGTRQCFDLEAADPAREAARLVTLGARLAGERDGALWLTDPDGGEFSIRRG</sequence>
<comment type="caution">
    <text evidence="2">The sequence shown here is derived from an EMBL/GenBank/DDBJ whole genome shotgun (WGS) entry which is preliminary data.</text>
</comment>
<keyword evidence="3" id="KW-1185">Reference proteome</keyword>
<dbReference type="AlphaFoldDB" id="A0A939QLB8"/>
<dbReference type="Pfam" id="PF18029">
    <property type="entry name" value="Glyoxalase_6"/>
    <property type="match status" value="2"/>
</dbReference>
<gene>
    <name evidence="2" type="ORF">J5V96_16210</name>
</gene>
<evidence type="ECO:0000313" key="2">
    <source>
        <dbReference type="EMBL" id="MBO3665043.1"/>
    </source>
</evidence>
<feature type="domain" description="VOC" evidence="1">
    <location>
        <begin position="4"/>
        <end position="116"/>
    </location>
</feature>
<evidence type="ECO:0000259" key="1">
    <source>
        <dbReference type="PROSITE" id="PS51819"/>
    </source>
</evidence>
<accession>A0A939QLB8</accession>
<dbReference type="EMBL" id="JAGFOA010000008">
    <property type="protein sequence ID" value="MBO3665043.1"/>
    <property type="molecule type" value="Genomic_DNA"/>
</dbReference>
<protein>
    <submittedName>
        <fullName evidence="2">VOC family protein</fullName>
    </submittedName>
</protein>
<name>A0A939QLB8_9MICO</name>
<dbReference type="CDD" id="cd06587">
    <property type="entry name" value="VOC"/>
    <property type="match status" value="1"/>
</dbReference>
<evidence type="ECO:0000313" key="3">
    <source>
        <dbReference type="Proteomes" id="UP000680132"/>
    </source>
</evidence>
<dbReference type="PANTHER" id="PTHR35908">
    <property type="entry name" value="HYPOTHETICAL FUSION PROTEIN"/>
    <property type="match status" value="1"/>
</dbReference>
<dbReference type="RefSeq" id="WP_208505387.1">
    <property type="nucleotide sequence ID" value="NZ_JAGFOA010000008.1"/>
</dbReference>
<dbReference type="Proteomes" id="UP000680132">
    <property type="component" value="Unassembled WGS sequence"/>
</dbReference>
<dbReference type="InterPro" id="IPR029068">
    <property type="entry name" value="Glyas_Bleomycin-R_OHBP_Dase"/>
</dbReference>